<dbReference type="EMBL" id="FQZS01000011">
    <property type="protein sequence ID" value="SHI92814.1"/>
    <property type="molecule type" value="Genomic_DNA"/>
</dbReference>
<dbReference type="Proteomes" id="UP000184442">
    <property type="component" value="Unassembled WGS sequence"/>
</dbReference>
<dbReference type="Pfam" id="PF12685">
    <property type="entry name" value="SpoIIIAH"/>
    <property type="match status" value="1"/>
</dbReference>
<dbReference type="RefSeq" id="WP_073025899.1">
    <property type="nucleotide sequence ID" value="NZ_FQZS01000011.1"/>
</dbReference>
<dbReference type="AlphaFoldDB" id="A0A1M6F500"/>
<accession>A0A1M6F500</accession>
<sequence length="197" mass="22576">MNFKLNRKTIAICSLILLLFIIGYAYNTFMSTKYDTMGLDINESNLSDFMFEDDAEEVINEEKKSSITVVESKKEEEDQDQVSSFFTEYRLERDKNRSKEYDMWQNIINSDKAEPTFKTLAQEEIVKIVALTEKEMIIENLILARGFKDALVFLTDDSATVVVAAKELTPANVAQIQDIVMTKTKIPASNIKIMLKD</sequence>
<gene>
    <name evidence="1" type="ORF">SAMN02745176_01823</name>
</gene>
<dbReference type="InterPro" id="IPR038503">
    <property type="entry name" value="SpoIIIAH_sf"/>
</dbReference>
<evidence type="ECO:0000313" key="2">
    <source>
        <dbReference type="Proteomes" id="UP000184442"/>
    </source>
</evidence>
<keyword evidence="2" id="KW-1185">Reference proteome</keyword>
<proteinExistence type="predicted"/>
<reference evidence="1 2" key="1">
    <citation type="submission" date="2016-11" db="EMBL/GenBank/DDBJ databases">
        <authorList>
            <person name="Jaros S."/>
            <person name="Januszkiewicz K."/>
            <person name="Wedrychowicz H."/>
        </authorList>
    </citation>
    <scope>NUCLEOTIDE SEQUENCE [LARGE SCALE GENOMIC DNA]</scope>
    <source>
        <strain evidence="1 2">DSM 19022</strain>
    </source>
</reference>
<dbReference type="Gene3D" id="1.10.287.4300">
    <property type="entry name" value="Stage III sporulation protein AH-like"/>
    <property type="match status" value="1"/>
</dbReference>
<name>A0A1M6F500_9FIRM</name>
<organism evidence="1 2">
    <name type="scientific">Lutispora thermophila DSM 19022</name>
    <dbReference type="NCBI Taxonomy" id="1122184"/>
    <lineage>
        <taxon>Bacteria</taxon>
        <taxon>Bacillati</taxon>
        <taxon>Bacillota</taxon>
        <taxon>Clostridia</taxon>
        <taxon>Lutisporales</taxon>
        <taxon>Lutisporaceae</taxon>
        <taxon>Lutispora</taxon>
    </lineage>
</organism>
<dbReference type="STRING" id="1122184.SAMN02745176_01823"/>
<protein>
    <submittedName>
        <fullName evidence="1">Stage III sporulation protein AH</fullName>
    </submittedName>
</protein>
<dbReference type="InterPro" id="IPR024232">
    <property type="entry name" value="SpoIIIAH"/>
</dbReference>
<dbReference type="OrthoDB" id="1707181at2"/>
<evidence type="ECO:0000313" key="1">
    <source>
        <dbReference type="EMBL" id="SHI92814.1"/>
    </source>
</evidence>